<feature type="domain" description="Calcineurin-like phosphoesterase" evidence="1">
    <location>
        <begin position="52"/>
        <end position="269"/>
    </location>
</feature>
<dbReference type="Gene3D" id="3.60.21.10">
    <property type="match status" value="1"/>
</dbReference>
<protein>
    <recommendedName>
        <fullName evidence="1">Calcineurin-like phosphoesterase domain-containing protein</fullName>
    </recommendedName>
</protein>
<comment type="caution">
    <text evidence="2">The sequence shown here is derived from an EMBL/GenBank/DDBJ whole genome shotgun (WGS) entry which is preliminary data.</text>
</comment>
<dbReference type="SUPFAM" id="SSF56300">
    <property type="entry name" value="Metallo-dependent phosphatases"/>
    <property type="match status" value="1"/>
</dbReference>
<dbReference type="PANTHER" id="PTHR16509:SF1">
    <property type="entry name" value="MANGANESE-DEPENDENT ADP-RIBOSE_CDP-ALCOHOL DIPHOSPHATASE"/>
    <property type="match status" value="1"/>
</dbReference>
<organism evidence="2 3">
    <name type="scientific">Mariniphaga sediminis</name>
    <dbReference type="NCBI Taxonomy" id="1628158"/>
    <lineage>
        <taxon>Bacteria</taxon>
        <taxon>Pseudomonadati</taxon>
        <taxon>Bacteroidota</taxon>
        <taxon>Bacteroidia</taxon>
        <taxon>Marinilabiliales</taxon>
        <taxon>Prolixibacteraceae</taxon>
        <taxon>Mariniphaga</taxon>
    </lineage>
</organism>
<reference evidence="2 3" key="1">
    <citation type="journal article" date="2015" name="Int. J. Syst. Evol. Microbiol.">
        <title>Mariniphaga sediminis sp. nov., isolated from coastal sediment.</title>
        <authorList>
            <person name="Wang F.Q."/>
            <person name="Shen Q.Y."/>
            <person name="Chen G.J."/>
            <person name="Du Z.J."/>
        </authorList>
    </citation>
    <scope>NUCLEOTIDE SEQUENCE [LARGE SCALE GENOMIC DNA]</scope>
    <source>
        <strain evidence="2 3">SY21</strain>
    </source>
</reference>
<accession>A0A399CW80</accession>
<proteinExistence type="predicted"/>
<dbReference type="OrthoDB" id="9816081at2"/>
<dbReference type="InterPro" id="IPR029052">
    <property type="entry name" value="Metallo-depent_PP-like"/>
</dbReference>
<sequence length="322" mass="36957">MPIPTPVFQWLIIKSLTWGRFRCLPMRNKYKLTVILLLLITFTPGISFGQIHFGVFADCQFCDCKTEGSRYYRDSSGKLADCIAHFNKNKQLGFVVNLGDLIDRDFESYTLLEPVLKQIEKPLFHVPGNHDLEVEPALRSQVPKELGLAEMYHSFQKENWHFVFLNGNDISFLSSDPDVVKKAEKITTRLKAEGKPNYHPWNGGLGQKQLEWLENQLQEAENNKLKVAVFCHYPLLPLESHTLWNQEETLALLEKYSCVKLWLNGHNHTGNYAFHHGIHFVNLKGMVETKSENAFAEIVLSSGAIEIKGYGREESRKLPVQQ</sequence>
<evidence type="ECO:0000259" key="1">
    <source>
        <dbReference type="Pfam" id="PF00149"/>
    </source>
</evidence>
<evidence type="ECO:0000313" key="2">
    <source>
        <dbReference type="EMBL" id="RIH63486.1"/>
    </source>
</evidence>
<dbReference type="Pfam" id="PF00149">
    <property type="entry name" value="Metallophos"/>
    <property type="match status" value="1"/>
</dbReference>
<keyword evidence="3" id="KW-1185">Reference proteome</keyword>
<dbReference type="EMBL" id="QWET01000020">
    <property type="protein sequence ID" value="RIH63486.1"/>
    <property type="molecule type" value="Genomic_DNA"/>
</dbReference>
<dbReference type="Proteomes" id="UP000266441">
    <property type="component" value="Unassembled WGS sequence"/>
</dbReference>
<dbReference type="AlphaFoldDB" id="A0A399CW80"/>
<dbReference type="InterPro" id="IPR004843">
    <property type="entry name" value="Calcineurin-like_PHP"/>
</dbReference>
<evidence type="ECO:0000313" key="3">
    <source>
        <dbReference type="Proteomes" id="UP000266441"/>
    </source>
</evidence>
<name>A0A399CW80_9BACT</name>
<dbReference type="GO" id="GO:0016787">
    <property type="term" value="F:hydrolase activity"/>
    <property type="evidence" value="ECO:0007669"/>
    <property type="project" value="InterPro"/>
</dbReference>
<dbReference type="PANTHER" id="PTHR16509">
    <property type="match status" value="1"/>
</dbReference>
<gene>
    <name evidence="2" type="ORF">D1164_19625</name>
</gene>